<proteinExistence type="predicted"/>
<name>A0AAD2G7U9_9STRA</name>
<comment type="caution">
    <text evidence="3">The sequence shown here is derived from an EMBL/GenBank/DDBJ whole genome shotgun (WGS) entry which is preliminary data.</text>
</comment>
<dbReference type="EMBL" id="CAKOGP040002236">
    <property type="protein sequence ID" value="CAJ1965925.1"/>
    <property type="molecule type" value="Genomic_DNA"/>
</dbReference>
<reference evidence="3" key="1">
    <citation type="submission" date="2023-08" db="EMBL/GenBank/DDBJ databases">
        <authorList>
            <person name="Audoor S."/>
            <person name="Bilcke G."/>
        </authorList>
    </citation>
    <scope>NUCLEOTIDE SEQUENCE</scope>
</reference>
<feature type="compositionally biased region" description="Low complexity" evidence="1">
    <location>
        <begin position="55"/>
        <end position="85"/>
    </location>
</feature>
<dbReference type="Gene3D" id="3.40.50.150">
    <property type="entry name" value="Vaccinia Virus protein VP39"/>
    <property type="match status" value="1"/>
</dbReference>
<dbReference type="InterPro" id="IPR011990">
    <property type="entry name" value="TPR-like_helical_dom_sf"/>
</dbReference>
<dbReference type="InterPro" id="IPR008884">
    <property type="entry name" value="TylF_MeTrfase"/>
</dbReference>
<evidence type="ECO:0000256" key="2">
    <source>
        <dbReference type="SAM" id="SignalP"/>
    </source>
</evidence>
<gene>
    <name evidence="3" type="ORF">CYCCA115_LOCUS21512</name>
</gene>
<accession>A0AAD2G7U9</accession>
<dbReference type="PANTHER" id="PTHR40036">
    <property type="entry name" value="MACROCIN O-METHYLTRANSFERASE"/>
    <property type="match status" value="1"/>
</dbReference>
<dbReference type="Proteomes" id="UP001295423">
    <property type="component" value="Unassembled WGS sequence"/>
</dbReference>
<evidence type="ECO:0000313" key="3">
    <source>
        <dbReference type="EMBL" id="CAJ1965925.1"/>
    </source>
</evidence>
<dbReference type="Pfam" id="PF05711">
    <property type="entry name" value="TylF"/>
    <property type="match status" value="1"/>
</dbReference>
<dbReference type="SUPFAM" id="SSF48452">
    <property type="entry name" value="TPR-like"/>
    <property type="match status" value="1"/>
</dbReference>
<keyword evidence="4" id="KW-1185">Reference proteome</keyword>
<feature type="region of interest" description="Disordered" evidence="1">
    <location>
        <begin position="55"/>
        <end position="92"/>
    </location>
</feature>
<dbReference type="Gene3D" id="1.25.40.10">
    <property type="entry name" value="Tetratricopeptide repeat domain"/>
    <property type="match status" value="1"/>
</dbReference>
<dbReference type="Pfam" id="PF13431">
    <property type="entry name" value="TPR_17"/>
    <property type="match status" value="1"/>
</dbReference>
<organism evidence="3 4">
    <name type="scientific">Cylindrotheca closterium</name>
    <dbReference type="NCBI Taxonomy" id="2856"/>
    <lineage>
        <taxon>Eukaryota</taxon>
        <taxon>Sar</taxon>
        <taxon>Stramenopiles</taxon>
        <taxon>Ochrophyta</taxon>
        <taxon>Bacillariophyta</taxon>
        <taxon>Bacillariophyceae</taxon>
        <taxon>Bacillariophycidae</taxon>
        <taxon>Bacillariales</taxon>
        <taxon>Bacillariaceae</taxon>
        <taxon>Cylindrotheca</taxon>
    </lineage>
</organism>
<sequence length="512" mass="56054">MNSFSLLTIASILLSSCSLSSTAFTATNTNCKFCHTSRQNDQSVSLYLASAATSTAAGSNDNNGSNDSDNRSSTSSTTSTNNSNTQMSYSIGNYPPQKITMSELVNGGPMEGVAAASAVPLGEADLAFRQGVQMEKGGQSRAANSAFHAAATLFQCYLEDDAFGHVTNLDKGDCLTILTYNLVRLGFLNHDALSDPQAAINLYQMAIDLDPQHPSAASYVGLGDSLQADGGSREESDLKHLELAAQAYQRALELTPNSASTLFSLAVVLERLGQTQEADDIMTNLQRQESPISCLVDSWGYVRWHSRKVAPHHLNLHRGTRDMLRLALDAAMPLIKQQRKNSNPAYGMVCEFGVGSGRSLRMTQEILPLDIHLHGFDTFTGLPHSWGDEPKGSYSTGGVVPTNIEGNVFFHKGLFKETLVPFLQQMGEDAFLAYANIDCDLYTSTLDVLEAMHGRIVEGTILIFDEYVCHPTWRQDEFRAWRECCKRFGWKYEYLAFSLSTKQAVVRITDVA</sequence>
<keyword evidence="2" id="KW-0732">Signal</keyword>
<feature type="signal peptide" evidence="2">
    <location>
        <begin position="1"/>
        <end position="22"/>
    </location>
</feature>
<evidence type="ECO:0000313" key="4">
    <source>
        <dbReference type="Proteomes" id="UP001295423"/>
    </source>
</evidence>
<dbReference type="SUPFAM" id="SSF53335">
    <property type="entry name" value="S-adenosyl-L-methionine-dependent methyltransferases"/>
    <property type="match status" value="1"/>
</dbReference>
<feature type="chain" id="PRO_5042101688" evidence="2">
    <location>
        <begin position="23"/>
        <end position="512"/>
    </location>
</feature>
<evidence type="ECO:0000256" key="1">
    <source>
        <dbReference type="SAM" id="MobiDB-lite"/>
    </source>
</evidence>
<dbReference type="PANTHER" id="PTHR40036:SF1">
    <property type="entry name" value="MACROCIN O-METHYLTRANSFERASE"/>
    <property type="match status" value="1"/>
</dbReference>
<dbReference type="AlphaFoldDB" id="A0AAD2G7U9"/>
<dbReference type="InterPro" id="IPR029063">
    <property type="entry name" value="SAM-dependent_MTases_sf"/>
</dbReference>
<protein>
    <submittedName>
        <fullName evidence="3">Uncharacterized protein</fullName>
    </submittedName>
</protein>